<dbReference type="RefSeq" id="WP_073342255.1">
    <property type="nucleotide sequence ID" value="NZ_FQVH01000007.1"/>
</dbReference>
<dbReference type="SUPFAM" id="SSF52540">
    <property type="entry name" value="P-loop containing nucleoside triphosphate hydrolases"/>
    <property type="match status" value="1"/>
</dbReference>
<keyword evidence="3" id="KW-1185">Reference proteome</keyword>
<dbReference type="InterPro" id="IPR003593">
    <property type="entry name" value="AAA+_ATPase"/>
</dbReference>
<dbReference type="STRING" id="1121256.SAMN02746089_01000"/>
<evidence type="ECO:0000313" key="3">
    <source>
        <dbReference type="Proteomes" id="UP000184088"/>
    </source>
</evidence>
<reference evidence="2 3" key="1">
    <citation type="submission" date="2016-11" db="EMBL/GenBank/DDBJ databases">
        <authorList>
            <person name="Jaros S."/>
            <person name="Januszkiewicz K."/>
            <person name="Wedrychowicz H."/>
        </authorList>
    </citation>
    <scope>NUCLEOTIDE SEQUENCE [LARGE SCALE GENOMIC DNA]</scope>
    <source>
        <strain evidence="2 3">DSM 17918</strain>
    </source>
</reference>
<sequence>MNREIALQIMREYEKKQDDIARDIKRKTQEVYSKIPLIEKIDRELSRSSLYFIKSAFHNPERSKEYVIELKKKINQLKQKKIQLLIANGFPADYLQPKYQCSDCRDTGFIQGKKCHCYKRRLVEICYEKSNLKDVLKTHNFENFKLDYYSDTVDPEHGISPRQNMEDILQKVHRYIENFDKSDDYNFLFYGKSGLGKTFLSYCIAKELLDRGYVVLYLTATDLFDILRTYKINDDDYTDERIQLIFDSDLLILDDLGTEPFTGFNMQELFNVINKRQLQGKKMIVSTNLTLDEIVSFYPERIYSRLLGNFKQFYFFGEDIRLKKRDI</sequence>
<dbReference type="InterPro" id="IPR027417">
    <property type="entry name" value="P-loop_NTPase"/>
</dbReference>
<dbReference type="PANTHER" id="PTHR30050:SF4">
    <property type="entry name" value="ATP-BINDING PROTEIN RV3427C IN INSERTION SEQUENCE-RELATED"/>
    <property type="match status" value="1"/>
</dbReference>
<dbReference type="GO" id="GO:0006260">
    <property type="term" value="P:DNA replication"/>
    <property type="evidence" value="ECO:0007669"/>
    <property type="project" value="TreeGrafter"/>
</dbReference>
<dbReference type="GO" id="GO:0005524">
    <property type="term" value="F:ATP binding"/>
    <property type="evidence" value="ECO:0007669"/>
    <property type="project" value="InterPro"/>
</dbReference>
<dbReference type="EMBL" id="FQVH01000007">
    <property type="protein sequence ID" value="SHE90517.1"/>
    <property type="molecule type" value="Genomic_DNA"/>
</dbReference>
<evidence type="ECO:0000313" key="2">
    <source>
        <dbReference type="EMBL" id="SHE90517.1"/>
    </source>
</evidence>
<dbReference type="PANTHER" id="PTHR30050">
    <property type="entry name" value="CHROMOSOMAL REPLICATION INITIATOR PROTEIN DNAA"/>
    <property type="match status" value="1"/>
</dbReference>
<organism evidence="2 3">
    <name type="scientific">Caldanaerobius fijiensis DSM 17918</name>
    <dbReference type="NCBI Taxonomy" id="1121256"/>
    <lineage>
        <taxon>Bacteria</taxon>
        <taxon>Bacillati</taxon>
        <taxon>Bacillota</taxon>
        <taxon>Clostridia</taxon>
        <taxon>Thermoanaerobacterales</taxon>
        <taxon>Thermoanaerobacteraceae</taxon>
        <taxon>Caldanaerobius</taxon>
    </lineage>
</organism>
<dbReference type="OrthoDB" id="9776217at2"/>
<dbReference type="SMART" id="SM00382">
    <property type="entry name" value="AAA"/>
    <property type="match status" value="1"/>
</dbReference>
<dbReference type="Proteomes" id="UP000184088">
    <property type="component" value="Unassembled WGS sequence"/>
</dbReference>
<dbReference type="InterPro" id="IPR002611">
    <property type="entry name" value="IstB_ATP-bd"/>
</dbReference>
<dbReference type="Pfam" id="PF01695">
    <property type="entry name" value="IstB_IS21"/>
    <property type="match status" value="1"/>
</dbReference>
<dbReference type="AlphaFoldDB" id="A0A1M4XAJ3"/>
<proteinExistence type="predicted"/>
<feature type="domain" description="AAA+ ATPase" evidence="1">
    <location>
        <begin position="183"/>
        <end position="308"/>
    </location>
</feature>
<dbReference type="CDD" id="cd00009">
    <property type="entry name" value="AAA"/>
    <property type="match status" value="1"/>
</dbReference>
<evidence type="ECO:0000259" key="1">
    <source>
        <dbReference type="SMART" id="SM00382"/>
    </source>
</evidence>
<dbReference type="NCBIfam" id="NF005304">
    <property type="entry name" value="PRK06835.1"/>
    <property type="match status" value="1"/>
</dbReference>
<gene>
    <name evidence="2" type="ORF">SAMN02746089_01000</name>
</gene>
<protein>
    <submittedName>
        <fullName evidence="2">DNA replication protein DnaC</fullName>
    </submittedName>
</protein>
<accession>A0A1M4XAJ3</accession>
<name>A0A1M4XAJ3_9THEO</name>
<dbReference type="Gene3D" id="3.40.50.300">
    <property type="entry name" value="P-loop containing nucleotide triphosphate hydrolases"/>
    <property type="match status" value="1"/>
</dbReference>